<proteinExistence type="predicted"/>
<dbReference type="RefSeq" id="XP_005835534.1">
    <property type="nucleotide sequence ID" value="XM_005835477.1"/>
</dbReference>
<reference evidence="7" key="2">
    <citation type="submission" date="2012-11" db="EMBL/GenBank/DDBJ databases">
        <authorList>
            <person name="Kuo A."/>
            <person name="Curtis B.A."/>
            <person name="Tanifuji G."/>
            <person name="Burki F."/>
            <person name="Gruber A."/>
            <person name="Irimia M."/>
            <person name="Maruyama S."/>
            <person name="Arias M.C."/>
            <person name="Ball S.G."/>
            <person name="Gile G.H."/>
            <person name="Hirakawa Y."/>
            <person name="Hopkins J.F."/>
            <person name="Rensing S.A."/>
            <person name="Schmutz J."/>
            <person name="Symeonidi A."/>
            <person name="Elias M."/>
            <person name="Eveleigh R.J."/>
            <person name="Herman E.K."/>
            <person name="Klute M.J."/>
            <person name="Nakayama T."/>
            <person name="Obornik M."/>
            <person name="Reyes-Prieto A."/>
            <person name="Armbrust E.V."/>
            <person name="Aves S.J."/>
            <person name="Beiko R.G."/>
            <person name="Coutinho P."/>
            <person name="Dacks J.B."/>
            <person name="Durnford D.G."/>
            <person name="Fast N.M."/>
            <person name="Green B.R."/>
            <person name="Grisdale C."/>
            <person name="Hempe F."/>
            <person name="Henrissat B."/>
            <person name="Hoppner M.P."/>
            <person name="Ishida K.-I."/>
            <person name="Kim E."/>
            <person name="Koreny L."/>
            <person name="Kroth P.G."/>
            <person name="Liu Y."/>
            <person name="Malik S.-B."/>
            <person name="Maier U.G."/>
            <person name="McRose D."/>
            <person name="Mock T."/>
            <person name="Neilson J.A."/>
            <person name="Onodera N.T."/>
            <person name="Poole A.M."/>
            <person name="Pritham E.J."/>
            <person name="Richards T.A."/>
            <person name="Rocap G."/>
            <person name="Roy S.W."/>
            <person name="Sarai C."/>
            <person name="Schaack S."/>
            <person name="Shirato S."/>
            <person name="Slamovits C.H."/>
            <person name="Spencer D.F."/>
            <person name="Suzuki S."/>
            <person name="Worden A.Z."/>
            <person name="Zauner S."/>
            <person name="Barry K."/>
            <person name="Bell C."/>
            <person name="Bharti A.K."/>
            <person name="Crow J.A."/>
            <person name="Grimwood J."/>
            <person name="Kramer R."/>
            <person name="Lindquist E."/>
            <person name="Lucas S."/>
            <person name="Salamov A."/>
            <person name="McFadden G.I."/>
            <person name="Lane C.E."/>
            <person name="Keeling P.J."/>
            <person name="Gray M.W."/>
            <person name="Grigoriev I.V."/>
            <person name="Archibald J.M."/>
        </authorList>
    </citation>
    <scope>NUCLEOTIDE SEQUENCE</scope>
    <source>
        <strain evidence="7">CCMP2712</strain>
    </source>
</reference>
<evidence type="ECO:0000313" key="6">
    <source>
        <dbReference type="EnsemblProtists" id="EKX48554"/>
    </source>
</evidence>
<keyword evidence="7" id="KW-1185">Reference proteome</keyword>
<feature type="compositionally biased region" description="Acidic residues" evidence="3">
    <location>
        <begin position="492"/>
        <end position="510"/>
    </location>
</feature>
<dbReference type="Proteomes" id="UP000011087">
    <property type="component" value="Unassembled WGS sequence"/>
</dbReference>
<dbReference type="EMBL" id="JH992985">
    <property type="protein sequence ID" value="EKX48554.1"/>
    <property type="molecule type" value="Genomic_DNA"/>
</dbReference>
<dbReference type="GO" id="GO:0035253">
    <property type="term" value="C:ciliary rootlet"/>
    <property type="evidence" value="ECO:0007669"/>
    <property type="project" value="TreeGrafter"/>
</dbReference>
<dbReference type="AlphaFoldDB" id="L1JK73"/>
<name>L1JK73_GUITC</name>
<dbReference type="STRING" id="905079.L1JK73"/>
<dbReference type="KEGG" id="gtt:GUITHDRAFT_86019"/>
<dbReference type="GO" id="GO:0036158">
    <property type="term" value="P:outer dynein arm assembly"/>
    <property type="evidence" value="ECO:0007669"/>
    <property type="project" value="InterPro"/>
</dbReference>
<dbReference type="GO" id="GO:0003341">
    <property type="term" value="P:cilium movement"/>
    <property type="evidence" value="ECO:0007669"/>
    <property type="project" value="InterPro"/>
</dbReference>
<sequence>MGRAVNVVAATEDELADLQRKFHLLEGDRKAFYEASQWTIKQNKETLELVKEENRHFKEALALLQKERGNASEKSSLSTVERLTQEVNELKKRYNELRHISKVKQQELTKRNDELRDLEKDSERASQDNPLAKQIKILESKLEKANMKCNEAAAFRKTYDHIINRLKDEKRHFDVQLQESMSILKAKEADLAELIQMSTDAHRAKEVAKSELARLEQTIAEERKIRQKELAERRKLVQAKIEVNQRMEQRERKRRELQLEAAGELNVDGEQNLIKNYIAQGFYSASAEHELQMQKDKVTTYEEAFRRIKEATGIEDINEVIEKYLTQDETAMNLTELTKEAHARIQALNEEKRQAKEKVEEMRYSGPGSYGSSRIKDEYQSKLLEVSKKCEKNRKRYEKLAKLLVNAKAGIEHLYERLEVVKLGIDEGKKPEMNDEEIMDVVKICERKLGMLVDVEAEVEAGGIEISTDGEDAKKQTGLEAAANNIRIVLSDNEDESDDDMEDDGDDDELPIDREKLKDHAQATVEKANRKGRSKGKKREQNISRLGSTTKSIAPHPPSSAKPASAGPRSSMKRS</sequence>
<dbReference type="GeneID" id="17305309"/>
<keyword evidence="1 2" id="KW-0175">Coiled coil</keyword>
<evidence type="ECO:0000256" key="1">
    <source>
        <dbReference type="ARBA" id="ARBA00023054"/>
    </source>
</evidence>
<dbReference type="PANTHER" id="PTHR46518:SF1">
    <property type="entry name" value="OUTER DYNEIN ARM-DOCKING COMPLEX SUBUNIT 3"/>
    <property type="match status" value="1"/>
</dbReference>
<reference evidence="6" key="3">
    <citation type="submission" date="2016-03" db="UniProtKB">
        <authorList>
            <consortium name="EnsemblProtists"/>
        </authorList>
    </citation>
    <scope>IDENTIFICATION</scope>
</reference>
<dbReference type="GO" id="GO:0097542">
    <property type="term" value="C:ciliary tip"/>
    <property type="evidence" value="ECO:0007669"/>
    <property type="project" value="TreeGrafter"/>
</dbReference>
<protein>
    <recommendedName>
        <fullName evidence="4">ODAD1 central coiled coil region domain-containing protein</fullName>
    </recommendedName>
</protein>
<feature type="domain" description="ODAD1 central coiled coil region" evidence="4">
    <location>
        <begin position="133"/>
        <end position="420"/>
    </location>
</feature>
<feature type="compositionally biased region" description="Low complexity" evidence="3">
    <location>
        <begin position="561"/>
        <end position="575"/>
    </location>
</feature>
<dbReference type="OMA" id="SVEDHYA"/>
<evidence type="ECO:0000259" key="4">
    <source>
        <dbReference type="Pfam" id="PF21773"/>
    </source>
</evidence>
<dbReference type="GO" id="GO:0036064">
    <property type="term" value="C:ciliary basal body"/>
    <property type="evidence" value="ECO:0007669"/>
    <property type="project" value="TreeGrafter"/>
</dbReference>
<feature type="compositionally biased region" description="Basic and acidic residues" evidence="3">
    <location>
        <begin position="511"/>
        <end position="521"/>
    </location>
</feature>
<feature type="coiled-coil region" evidence="2">
    <location>
        <begin position="205"/>
        <end position="260"/>
    </location>
</feature>
<gene>
    <name evidence="5" type="ORF">GUITHDRAFT_86019</name>
</gene>
<feature type="region of interest" description="Disordered" evidence="3">
    <location>
        <begin position="486"/>
        <end position="575"/>
    </location>
</feature>
<dbReference type="PANTHER" id="PTHR46518">
    <property type="entry name" value="COILED-COIL DOMAIN-CONTAINING PROTEIN 151"/>
    <property type="match status" value="1"/>
</dbReference>
<evidence type="ECO:0000256" key="2">
    <source>
        <dbReference type="SAM" id="Coils"/>
    </source>
</evidence>
<evidence type="ECO:0000256" key="3">
    <source>
        <dbReference type="SAM" id="MobiDB-lite"/>
    </source>
</evidence>
<dbReference type="InterPro" id="IPR049258">
    <property type="entry name" value="ODAD1_CC"/>
</dbReference>
<dbReference type="HOGENOM" id="CLU_028782_0_0_1"/>
<feature type="coiled-coil region" evidence="2">
    <location>
        <begin position="331"/>
        <end position="365"/>
    </location>
</feature>
<organism evidence="5">
    <name type="scientific">Guillardia theta (strain CCMP2712)</name>
    <name type="common">Cryptophyte</name>
    <dbReference type="NCBI Taxonomy" id="905079"/>
    <lineage>
        <taxon>Eukaryota</taxon>
        <taxon>Cryptophyceae</taxon>
        <taxon>Pyrenomonadales</taxon>
        <taxon>Geminigeraceae</taxon>
        <taxon>Guillardia</taxon>
    </lineage>
</organism>
<reference evidence="5 7" key="1">
    <citation type="journal article" date="2012" name="Nature">
        <title>Algal genomes reveal evolutionary mosaicism and the fate of nucleomorphs.</title>
        <authorList>
            <consortium name="DOE Joint Genome Institute"/>
            <person name="Curtis B.A."/>
            <person name="Tanifuji G."/>
            <person name="Burki F."/>
            <person name="Gruber A."/>
            <person name="Irimia M."/>
            <person name="Maruyama S."/>
            <person name="Arias M.C."/>
            <person name="Ball S.G."/>
            <person name="Gile G.H."/>
            <person name="Hirakawa Y."/>
            <person name="Hopkins J.F."/>
            <person name="Kuo A."/>
            <person name="Rensing S.A."/>
            <person name="Schmutz J."/>
            <person name="Symeonidi A."/>
            <person name="Elias M."/>
            <person name="Eveleigh R.J."/>
            <person name="Herman E.K."/>
            <person name="Klute M.J."/>
            <person name="Nakayama T."/>
            <person name="Obornik M."/>
            <person name="Reyes-Prieto A."/>
            <person name="Armbrust E.V."/>
            <person name="Aves S.J."/>
            <person name="Beiko R.G."/>
            <person name="Coutinho P."/>
            <person name="Dacks J.B."/>
            <person name="Durnford D.G."/>
            <person name="Fast N.M."/>
            <person name="Green B.R."/>
            <person name="Grisdale C.J."/>
            <person name="Hempel F."/>
            <person name="Henrissat B."/>
            <person name="Hoppner M.P."/>
            <person name="Ishida K."/>
            <person name="Kim E."/>
            <person name="Koreny L."/>
            <person name="Kroth P.G."/>
            <person name="Liu Y."/>
            <person name="Malik S.B."/>
            <person name="Maier U.G."/>
            <person name="McRose D."/>
            <person name="Mock T."/>
            <person name="Neilson J.A."/>
            <person name="Onodera N.T."/>
            <person name="Poole A.M."/>
            <person name="Pritham E.J."/>
            <person name="Richards T.A."/>
            <person name="Rocap G."/>
            <person name="Roy S.W."/>
            <person name="Sarai C."/>
            <person name="Schaack S."/>
            <person name="Shirato S."/>
            <person name="Slamovits C.H."/>
            <person name="Spencer D.F."/>
            <person name="Suzuki S."/>
            <person name="Worden A.Z."/>
            <person name="Zauner S."/>
            <person name="Barry K."/>
            <person name="Bell C."/>
            <person name="Bharti A.K."/>
            <person name="Crow J.A."/>
            <person name="Grimwood J."/>
            <person name="Kramer R."/>
            <person name="Lindquist E."/>
            <person name="Lucas S."/>
            <person name="Salamov A."/>
            <person name="McFadden G.I."/>
            <person name="Lane C.E."/>
            <person name="Keeling P.J."/>
            <person name="Gray M.W."/>
            <person name="Grigoriev I.V."/>
            <person name="Archibald J.M."/>
        </authorList>
    </citation>
    <scope>NUCLEOTIDE SEQUENCE</scope>
    <source>
        <strain evidence="5 7">CCMP2712</strain>
    </source>
</reference>
<dbReference type="EnsemblProtists" id="EKX48554">
    <property type="protein sequence ID" value="EKX48554"/>
    <property type="gene ID" value="GUITHDRAFT_86019"/>
</dbReference>
<dbReference type="OrthoDB" id="10255247at2759"/>
<feature type="coiled-coil region" evidence="2">
    <location>
        <begin position="1"/>
        <end position="128"/>
    </location>
</feature>
<dbReference type="Pfam" id="PF21773">
    <property type="entry name" value="ODAD1_CC"/>
    <property type="match status" value="1"/>
</dbReference>
<dbReference type="eggNOG" id="ENOG502QR7A">
    <property type="taxonomic scope" value="Eukaryota"/>
</dbReference>
<evidence type="ECO:0000313" key="7">
    <source>
        <dbReference type="Proteomes" id="UP000011087"/>
    </source>
</evidence>
<dbReference type="PaxDb" id="55529-EKX48554"/>
<evidence type="ECO:0000313" key="5">
    <source>
        <dbReference type="EMBL" id="EKX48554.1"/>
    </source>
</evidence>
<dbReference type="InterPro" id="IPR033192">
    <property type="entry name" value="ODAD3"/>
</dbReference>
<accession>L1JK73</accession>